<accession>X1NMT5</accession>
<keyword evidence="1" id="KW-0812">Transmembrane</keyword>
<evidence type="ECO:0000256" key="1">
    <source>
        <dbReference type="SAM" id="Phobius"/>
    </source>
</evidence>
<feature type="non-terminal residue" evidence="2">
    <location>
        <position position="112"/>
    </location>
</feature>
<keyword evidence="1" id="KW-0472">Membrane</keyword>
<dbReference type="AlphaFoldDB" id="X1NMT5"/>
<evidence type="ECO:0000313" key="2">
    <source>
        <dbReference type="EMBL" id="GAI31516.1"/>
    </source>
</evidence>
<keyword evidence="1" id="KW-1133">Transmembrane helix</keyword>
<evidence type="ECO:0008006" key="3">
    <source>
        <dbReference type="Google" id="ProtNLM"/>
    </source>
</evidence>
<feature type="transmembrane region" description="Helical" evidence="1">
    <location>
        <begin position="93"/>
        <end position="110"/>
    </location>
</feature>
<proteinExistence type="predicted"/>
<gene>
    <name evidence="2" type="ORF">S06H3_30849</name>
</gene>
<reference evidence="2" key="1">
    <citation type="journal article" date="2014" name="Front. Microbiol.">
        <title>High frequency of phylogenetically diverse reductive dehalogenase-homologous genes in deep subseafloor sedimentary metagenomes.</title>
        <authorList>
            <person name="Kawai M."/>
            <person name="Futagami T."/>
            <person name="Toyoda A."/>
            <person name="Takaki Y."/>
            <person name="Nishi S."/>
            <person name="Hori S."/>
            <person name="Arai W."/>
            <person name="Tsubouchi T."/>
            <person name="Morono Y."/>
            <person name="Uchiyama I."/>
            <person name="Ito T."/>
            <person name="Fujiyama A."/>
            <person name="Inagaki F."/>
            <person name="Takami H."/>
        </authorList>
    </citation>
    <scope>NUCLEOTIDE SEQUENCE</scope>
    <source>
        <strain evidence="2">Expedition CK06-06</strain>
    </source>
</reference>
<sequence>MAKEKSNNYISLEEATKYCFYTQEYLSLRARQGKLKAVKIGRNWVTKKEWVKEYIERMEEYNNNLKEKKLAEPPKNLPIEEIARVTPVRLRPSLAIALVFVLLIAEGVLGKT</sequence>
<dbReference type="EMBL" id="BARV01018207">
    <property type="protein sequence ID" value="GAI31516.1"/>
    <property type="molecule type" value="Genomic_DNA"/>
</dbReference>
<comment type="caution">
    <text evidence="2">The sequence shown here is derived from an EMBL/GenBank/DDBJ whole genome shotgun (WGS) entry which is preliminary data.</text>
</comment>
<protein>
    <recommendedName>
        <fullName evidence="3">Helix-turn-helix domain-containing protein</fullName>
    </recommendedName>
</protein>
<name>X1NMT5_9ZZZZ</name>
<organism evidence="2">
    <name type="scientific">marine sediment metagenome</name>
    <dbReference type="NCBI Taxonomy" id="412755"/>
    <lineage>
        <taxon>unclassified sequences</taxon>
        <taxon>metagenomes</taxon>
        <taxon>ecological metagenomes</taxon>
    </lineage>
</organism>